<evidence type="ECO:0000313" key="7">
    <source>
        <dbReference type="EMBL" id="MFC4470204.1"/>
    </source>
</evidence>
<sequence length="495" mass="53505">MKPTLTDGRLGAQPSPTLVEHVNAVELSNELASAELFVLIDLAHALMLTRQQVFDHDQGRAVVAALLELLEGDPRATLAGDPAIGTITLQIERYLEEKCGPGGLDLQRARSRIDQNATGLRMADRKGALAVMSELVRLGEALLDAAESHDDVLAPGYTHLQHAQPTTLGHYFNAHYWPVSRNLMRLTQLFERLNECPLGGAAHSGTAWPIDRHATAAYLGFDRPILNARDAGMSSVDVGAELAGALGLTLSGISRCASDLYYWSSSEVGMVRLDPSLCGTSSMMPQKRNPIVLERIRGLAGDAAGWGASQLGLLHFATSTDSDQAYVHNRIPAYCHATAGAITLLSEAVTTLEVDQERLSESAGRHWSTSSALADDLVLTQGLSYRGAHEAVARLITAHESAGATDGAVRPDLIDQHFRNYSAETLAGVLNTRSFVESRTSAGGTSTDRRRELAAQAAENLQAHRRTVHERIRDIEEAQARLLRDAKALTEDHRT</sequence>
<dbReference type="Gene3D" id="1.10.40.30">
    <property type="entry name" value="Fumarase/aspartase (C-terminal domain)"/>
    <property type="match status" value="1"/>
</dbReference>
<comment type="pathway">
    <text evidence="1">Amino-acid biosynthesis; L-arginine biosynthesis; L-arginine from L-ornithine and carbamoyl phosphate: step 3/3.</text>
</comment>
<dbReference type="EMBL" id="JBHSFG010000076">
    <property type="protein sequence ID" value="MFC4470204.1"/>
    <property type="molecule type" value="Genomic_DNA"/>
</dbReference>
<keyword evidence="3" id="KW-0055">Arginine biosynthesis</keyword>
<gene>
    <name evidence="7" type="ORF">ACFPH6_37870</name>
</gene>
<feature type="coiled-coil region" evidence="5">
    <location>
        <begin position="458"/>
        <end position="492"/>
    </location>
</feature>
<evidence type="ECO:0000256" key="5">
    <source>
        <dbReference type="SAM" id="Coils"/>
    </source>
</evidence>
<dbReference type="Gene3D" id="1.10.275.10">
    <property type="entry name" value="Fumarase/aspartase (N-terminal domain)"/>
    <property type="match status" value="1"/>
</dbReference>
<keyword evidence="8" id="KW-1185">Reference proteome</keyword>
<dbReference type="PANTHER" id="PTHR43814">
    <property type="entry name" value="ARGININOSUCCINATE LYASE"/>
    <property type="match status" value="1"/>
</dbReference>
<evidence type="ECO:0000259" key="6">
    <source>
        <dbReference type="Pfam" id="PF00206"/>
    </source>
</evidence>
<dbReference type="PRINTS" id="PR00149">
    <property type="entry name" value="FUMRATELYASE"/>
</dbReference>
<name>A0ABV8Z1M0_9ACTN</name>
<dbReference type="Pfam" id="PF00206">
    <property type="entry name" value="Lyase_1"/>
    <property type="match status" value="1"/>
</dbReference>
<dbReference type="SUPFAM" id="SSF48557">
    <property type="entry name" value="L-aspartase-like"/>
    <property type="match status" value="1"/>
</dbReference>
<dbReference type="PRINTS" id="PR00145">
    <property type="entry name" value="ARGSUCLYASE"/>
</dbReference>
<proteinExistence type="predicted"/>
<dbReference type="PANTHER" id="PTHR43814:SF1">
    <property type="entry name" value="ARGININOSUCCINATE LYASE"/>
    <property type="match status" value="1"/>
</dbReference>
<dbReference type="GO" id="GO:0016829">
    <property type="term" value="F:lyase activity"/>
    <property type="evidence" value="ECO:0007669"/>
    <property type="project" value="UniProtKB-KW"/>
</dbReference>
<evidence type="ECO:0000256" key="2">
    <source>
        <dbReference type="ARBA" id="ARBA00012338"/>
    </source>
</evidence>
<protein>
    <recommendedName>
        <fullName evidence="2">argininosuccinate lyase</fullName>
        <ecNumber evidence="2">4.3.2.1</ecNumber>
    </recommendedName>
</protein>
<dbReference type="InterPro" id="IPR024083">
    <property type="entry name" value="Fumarase/histidase_N"/>
</dbReference>
<evidence type="ECO:0000256" key="1">
    <source>
        <dbReference type="ARBA" id="ARBA00004941"/>
    </source>
</evidence>
<keyword evidence="5" id="KW-0175">Coiled coil</keyword>
<dbReference type="InterPro" id="IPR009049">
    <property type="entry name" value="Argininosuccinate_lyase"/>
</dbReference>
<reference evidence="8" key="1">
    <citation type="journal article" date="2019" name="Int. J. Syst. Evol. Microbiol.">
        <title>The Global Catalogue of Microorganisms (GCM) 10K type strain sequencing project: providing services to taxonomists for standard genome sequencing and annotation.</title>
        <authorList>
            <consortium name="The Broad Institute Genomics Platform"/>
            <consortium name="The Broad Institute Genome Sequencing Center for Infectious Disease"/>
            <person name="Wu L."/>
            <person name="Ma J."/>
        </authorList>
    </citation>
    <scope>NUCLEOTIDE SEQUENCE [LARGE SCALE GENOMIC DNA]</scope>
    <source>
        <strain evidence="8">DT43</strain>
    </source>
</reference>
<comment type="caution">
    <text evidence="7">The sequence shown here is derived from an EMBL/GenBank/DDBJ whole genome shotgun (WGS) entry which is preliminary data.</text>
</comment>
<dbReference type="CDD" id="cd01359">
    <property type="entry name" value="Argininosuccinate_lyase"/>
    <property type="match status" value="1"/>
</dbReference>
<keyword evidence="3" id="KW-0028">Amino-acid biosynthesis</keyword>
<organism evidence="7 8">
    <name type="scientific">Streptomyces xiangluensis</name>
    <dbReference type="NCBI Taxonomy" id="2665720"/>
    <lineage>
        <taxon>Bacteria</taxon>
        <taxon>Bacillati</taxon>
        <taxon>Actinomycetota</taxon>
        <taxon>Actinomycetes</taxon>
        <taxon>Kitasatosporales</taxon>
        <taxon>Streptomycetaceae</taxon>
        <taxon>Streptomyces</taxon>
    </lineage>
</organism>
<dbReference type="InterPro" id="IPR000362">
    <property type="entry name" value="Fumarate_lyase_fam"/>
</dbReference>
<evidence type="ECO:0000256" key="3">
    <source>
        <dbReference type="ARBA" id="ARBA00022571"/>
    </source>
</evidence>
<accession>A0ABV8Z1M0</accession>
<dbReference type="InterPro" id="IPR022761">
    <property type="entry name" value="Fumarate_lyase_N"/>
</dbReference>
<evidence type="ECO:0000256" key="4">
    <source>
        <dbReference type="ARBA" id="ARBA00023239"/>
    </source>
</evidence>
<dbReference type="InterPro" id="IPR008948">
    <property type="entry name" value="L-Aspartase-like"/>
</dbReference>
<keyword evidence="4 7" id="KW-0456">Lyase</keyword>
<evidence type="ECO:0000313" key="8">
    <source>
        <dbReference type="Proteomes" id="UP001596012"/>
    </source>
</evidence>
<dbReference type="EC" id="4.3.2.1" evidence="2"/>
<dbReference type="Proteomes" id="UP001596012">
    <property type="component" value="Unassembled WGS sequence"/>
</dbReference>
<feature type="domain" description="Fumarate lyase N-terminal" evidence="6">
    <location>
        <begin position="45"/>
        <end position="305"/>
    </location>
</feature>
<dbReference type="Gene3D" id="1.20.200.10">
    <property type="entry name" value="Fumarase/aspartase (Central domain)"/>
    <property type="match status" value="1"/>
</dbReference>
<dbReference type="RefSeq" id="WP_386350538.1">
    <property type="nucleotide sequence ID" value="NZ_JBHSFG010000076.1"/>
</dbReference>